<accession>A0A2N0QRR8</accession>
<feature type="non-terminal residue" evidence="1">
    <location>
        <position position="1"/>
    </location>
</feature>
<evidence type="ECO:0000313" key="1">
    <source>
        <dbReference type="EMBL" id="PKC53752.1"/>
    </source>
</evidence>
<dbReference type="Proteomes" id="UP000232688">
    <property type="component" value="Unassembled WGS sequence"/>
</dbReference>
<dbReference type="EMBL" id="LLXH01003867">
    <property type="protein sequence ID" value="PKC53752.1"/>
    <property type="molecule type" value="Genomic_DNA"/>
</dbReference>
<dbReference type="VEuPathDB" id="FungiDB:RhiirA1_478630"/>
<name>A0A2N0QRR8_9GLOM</name>
<comment type="caution">
    <text evidence="1">The sequence shown here is derived from an EMBL/GenBank/DDBJ whole genome shotgun (WGS) entry which is preliminary data.</text>
</comment>
<reference evidence="1 2" key="1">
    <citation type="submission" date="2017-10" db="EMBL/GenBank/DDBJ databases">
        <title>Extensive intraspecific genome diversity in a model arbuscular mycorrhizal fungus.</title>
        <authorList>
            <person name="Chen E.C.H."/>
            <person name="Morin E."/>
            <person name="Baudet D."/>
            <person name="Noel J."/>
            <person name="Ndikumana S."/>
            <person name="Charron P."/>
            <person name="St-Onge C."/>
            <person name="Giorgi J."/>
            <person name="Grigoriev I.V."/>
            <person name="Roux C."/>
            <person name="Martin F.M."/>
            <person name="Corradi N."/>
        </authorList>
    </citation>
    <scope>NUCLEOTIDE SEQUENCE [LARGE SCALE GENOMIC DNA]</scope>
    <source>
        <strain evidence="1 2">A1</strain>
    </source>
</reference>
<reference evidence="1 2" key="2">
    <citation type="submission" date="2017-10" db="EMBL/GenBank/DDBJ databases">
        <title>Genome analyses suggest a sexual origin of heterokaryosis in a supposedly ancient asexual fungus.</title>
        <authorList>
            <person name="Corradi N."/>
            <person name="Sedzielewska K."/>
            <person name="Noel J."/>
            <person name="Charron P."/>
            <person name="Farinelli L."/>
            <person name="Marton T."/>
            <person name="Kruger M."/>
            <person name="Pelin A."/>
            <person name="Brachmann A."/>
            <person name="Corradi N."/>
        </authorList>
    </citation>
    <scope>NUCLEOTIDE SEQUENCE [LARGE SCALE GENOMIC DNA]</scope>
    <source>
        <strain evidence="1 2">A1</strain>
    </source>
</reference>
<organism evidence="1 2">
    <name type="scientific">Rhizophagus irregularis</name>
    <dbReference type="NCBI Taxonomy" id="588596"/>
    <lineage>
        <taxon>Eukaryota</taxon>
        <taxon>Fungi</taxon>
        <taxon>Fungi incertae sedis</taxon>
        <taxon>Mucoromycota</taxon>
        <taxon>Glomeromycotina</taxon>
        <taxon>Glomeromycetes</taxon>
        <taxon>Glomerales</taxon>
        <taxon>Glomeraceae</taxon>
        <taxon>Rhizophagus</taxon>
    </lineage>
</organism>
<evidence type="ECO:0000313" key="2">
    <source>
        <dbReference type="Proteomes" id="UP000232688"/>
    </source>
</evidence>
<sequence length="95" mass="11392">CWDLNPNNRPNIFEVKKLIMSFYKSYGRDFFVVENKDIKMQFKKAEKYRKANLSFIKNYQITTHPQAIYTSRLLNPFTEDLPEYDNNSQCLDQAI</sequence>
<gene>
    <name evidence="1" type="ORF">RhiirA1_478630</name>
</gene>
<dbReference type="AlphaFoldDB" id="A0A2N0QRR8"/>
<evidence type="ECO:0008006" key="3">
    <source>
        <dbReference type="Google" id="ProtNLM"/>
    </source>
</evidence>
<proteinExistence type="predicted"/>
<protein>
    <recommendedName>
        <fullName evidence="3">Serine-threonine/tyrosine-protein kinase catalytic domain-containing protein</fullName>
    </recommendedName>
</protein>